<keyword evidence="3" id="KW-0804">Transcription</keyword>
<dbReference type="GO" id="GO:0003677">
    <property type="term" value="F:DNA binding"/>
    <property type="evidence" value="ECO:0007669"/>
    <property type="project" value="UniProtKB-KW"/>
</dbReference>
<reference evidence="5 6" key="1">
    <citation type="submission" date="2019-03" db="EMBL/GenBank/DDBJ databases">
        <title>Genomic Encyclopedia of Archaeal and Bacterial Type Strains, Phase II (KMG-II): from individual species to whole genera.</title>
        <authorList>
            <person name="Goeker M."/>
        </authorList>
    </citation>
    <scope>NUCLEOTIDE SEQUENCE [LARGE SCALE GENOMIC DNA]</scope>
    <source>
        <strain evidence="5 6">DSM 45499</strain>
    </source>
</reference>
<organism evidence="5 6">
    <name type="scientific">Actinophytocola oryzae</name>
    <dbReference type="NCBI Taxonomy" id="502181"/>
    <lineage>
        <taxon>Bacteria</taxon>
        <taxon>Bacillati</taxon>
        <taxon>Actinomycetota</taxon>
        <taxon>Actinomycetes</taxon>
        <taxon>Pseudonocardiales</taxon>
        <taxon>Pseudonocardiaceae</taxon>
    </lineage>
</organism>
<keyword evidence="1" id="KW-0805">Transcription regulation</keyword>
<dbReference type="PROSITE" id="PS51118">
    <property type="entry name" value="HTH_HXLR"/>
    <property type="match status" value="1"/>
</dbReference>
<gene>
    <name evidence="5" type="ORF">CLV71_11485</name>
</gene>
<evidence type="ECO:0000259" key="4">
    <source>
        <dbReference type="PROSITE" id="PS51118"/>
    </source>
</evidence>
<evidence type="ECO:0000256" key="1">
    <source>
        <dbReference type="ARBA" id="ARBA00023015"/>
    </source>
</evidence>
<keyword evidence="6" id="KW-1185">Reference proteome</keyword>
<dbReference type="AlphaFoldDB" id="A0A4R7V864"/>
<name>A0A4R7V864_9PSEU</name>
<protein>
    <submittedName>
        <fullName evidence="5">HxlR family transcriptional regulator</fullName>
    </submittedName>
</protein>
<keyword evidence="2" id="KW-0238">DNA-binding</keyword>
<dbReference type="EMBL" id="SOCP01000014">
    <property type="protein sequence ID" value="TDV44176.1"/>
    <property type="molecule type" value="Genomic_DNA"/>
</dbReference>
<accession>A0A4R7V864</accession>
<dbReference type="RefSeq" id="WP_243866884.1">
    <property type="nucleotide sequence ID" value="NZ_SOCP01000014.1"/>
</dbReference>
<dbReference type="InterPro" id="IPR002577">
    <property type="entry name" value="HTH_HxlR"/>
</dbReference>
<dbReference type="Pfam" id="PF01638">
    <property type="entry name" value="HxlR"/>
    <property type="match status" value="1"/>
</dbReference>
<evidence type="ECO:0000256" key="3">
    <source>
        <dbReference type="ARBA" id="ARBA00023163"/>
    </source>
</evidence>
<evidence type="ECO:0000313" key="5">
    <source>
        <dbReference type="EMBL" id="TDV44176.1"/>
    </source>
</evidence>
<comment type="caution">
    <text evidence="5">The sequence shown here is derived from an EMBL/GenBank/DDBJ whole genome shotgun (WGS) entry which is preliminary data.</text>
</comment>
<feature type="domain" description="HTH hxlR-type" evidence="4">
    <location>
        <begin position="28"/>
        <end position="139"/>
    </location>
</feature>
<evidence type="ECO:0000256" key="2">
    <source>
        <dbReference type="ARBA" id="ARBA00023125"/>
    </source>
</evidence>
<proteinExistence type="predicted"/>
<dbReference type="PANTHER" id="PTHR33204">
    <property type="entry name" value="TRANSCRIPTIONAL REGULATOR, MARR FAMILY"/>
    <property type="match status" value="1"/>
</dbReference>
<dbReference type="Gene3D" id="1.10.10.10">
    <property type="entry name" value="Winged helix-like DNA-binding domain superfamily/Winged helix DNA-binding domain"/>
    <property type="match status" value="1"/>
</dbReference>
<dbReference type="SUPFAM" id="SSF46785">
    <property type="entry name" value="Winged helix' DNA-binding domain"/>
    <property type="match status" value="1"/>
</dbReference>
<dbReference type="InterPro" id="IPR036388">
    <property type="entry name" value="WH-like_DNA-bd_sf"/>
</dbReference>
<sequence length="154" mass="17040">MALTSSAAPIVSGEAGTGVGGSAMSYREGIYEAMALLNGEWVVAVLASLATRPLKYMELREEINLAEERRGWSSHARPVSQKVLSATLRRMRRDGLVTRSEEKASFNPVWYELTPLGQTLLMSLRPVAKWAQGNRAEVEAARARYEDEELAERS</sequence>
<dbReference type="PANTHER" id="PTHR33204:SF37">
    <property type="entry name" value="HTH-TYPE TRANSCRIPTIONAL REGULATOR YODB"/>
    <property type="match status" value="1"/>
</dbReference>
<evidence type="ECO:0000313" key="6">
    <source>
        <dbReference type="Proteomes" id="UP000294927"/>
    </source>
</evidence>
<dbReference type="Proteomes" id="UP000294927">
    <property type="component" value="Unassembled WGS sequence"/>
</dbReference>
<dbReference type="InterPro" id="IPR036390">
    <property type="entry name" value="WH_DNA-bd_sf"/>
</dbReference>